<dbReference type="STRING" id="857340.A0A086STP8"/>
<organism evidence="2 3">
    <name type="scientific">Hapsidospora chrysogenum (strain ATCC 11550 / CBS 779.69 / DSM 880 / IAM 14645 / JCM 23072 / IMI 49137)</name>
    <name type="common">Acremonium chrysogenum</name>
    <dbReference type="NCBI Taxonomy" id="857340"/>
    <lineage>
        <taxon>Eukaryota</taxon>
        <taxon>Fungi</taxon>
        <taxon>Dikarya</taxon>
        <taxon>Ascomycota</taxon>
        <taxon>Pezizomycotina</taxon>
        <taxon>Sordariomycetes</taxon>
        <taxon>Hypocreomycetidae</taxon>
        <taxon>Hypocreales</taxon>
        <taxon>Bionectriaceae</taxon>
        <taxon>Hapsidospora</taxon>
    </lineage>
</organism>
<accession>A0A086STP8</accession>
<keyword evidence="1" id="KW-1133">Transmembrane helix</keyword>
<protein>
    <recommendedName>
        <fullName evidence="4">MARVEL domain-containing protein</fullName>
    </recommendedName>
</protein>
<keyword evidence="3" id="KW-1185">Reference proteome</keyword>
<dbReference type="PANTHER" id="PTHR39605">
    <property type="entry name" value="MAJOR FACILITATOR SUPERFAMILY (MFS) PROFILE DOMAIN-CONTAINING PROTEIN"/>
    <property type="match status" value="1"/>
</dbReference>
<feature type="transmembrane region" description="Helical" evidence="1">
    <location>
        <begin position="85"/>
        <end position="103"/>
    </location>
</feature>
<proteinExistence type="predicted"/>
<dbReference type="OrthoDB" id="2550114at2759"/>
<evidence type="ECO:0000256" key="1">
    <source>
        <dbReference type="SAM" id="Phobius"/>
    </source>
</evidence>
<name>A0A086STP8_HAPC1</name>
<feature type="transmembrane region" description="Helical" evidence="1">
    <location>
        <begin position="12"/>
        <end position="33"/>
    </location>
</feature>
<keyword evidence="1" id="KW-0812">Transmembrane</keyword>
<dbReference type="PANTHER" id="PTHR39605:SF1">
    <property type="entry name" value="MAJOR FACILITATOR SUPERFAMILY (MFS) PROFILE DOMAIN-CONTAINING PROTEIN"/>
    <property type="match status" value="1"/>
</dbReference>
<evidence type="ECO:0008006" key="4">
    <source>
        <dbReference type="Google" id="ProtNLM"/>
    </source>
</evidence>
<dbReference type="AlphaFoldDB" id="A0A086STP8"/>
<comment type="caution">
    <text evidence="2">The sequence shown here is derived from an EMBL/GenBank/DDBJ whole genome shotgun (WGS) entry which is preliminary data.</text>
</comment>
<keyword evidence="1" id="KW-0472">Membrane</keyword>
<dbReference type="Proteomes" id="UP000029964">
    <property type="component" value="Unassembled WGS sequence"/>
</dbReference>
<dbReference type="EMBL" id="JPKY01000198">
    <property type="protein sequence ID" value="KFH40480.1"/>
    <property type="molecule type" value="Genomic_DNA"/>
</dbReference>
<feature type="transmembrane region" description="Helical" evidence="1">
    <location>
        <begin position="53"/>
        <end position="73"/>
    </location>
</feature>
<sequence length="171" mass="18780">MDAVSTYSFSNLAWLSAQAFPLILWPSFIGNLLRTEQEHASSLEEYFARSLGFALLSIGLTVVLLSGAVPLVSRVDAPEKGISPYASAVLVVSIFYHASSGFYCYGRYSWTQETGYLLGCIGSGVLFAMGLYCVLFAGDTAMISRYHRFDQSTSGFPFKNSQSYRSKKKAL</sequence>
<reference evidence="3" key="1">
    <citation type="journal article" date="2014" name="Genome Announc.">
        <title>Genome sequence and annotation of Acremonium chrysogenum, producer of the beta-lactam antibiotic cephalosporin C.</title>
        <authorList>
            <person name="Terfehr D."/>
            <person name="Dahlmann T.A."/>
            <person name="Specht T."/>
            <person name="Zadra I."/>
            <person name="Kuernsteiner H."/>
            <person name="Kueck U."/>
        </authorList>
    </citation>
    <scope>NUCLEOTIDE SEQUENCE [LARGE SCALE GENOMIC DNA]</scope>
    <source>
        <strain evidence="3">ATCC 11550 / CBS 779.69 / DSM 880 / IAM 14645 / JCM 23072 / IMI 49137</strain>
    </source>
</reference>
<feature type="transmembrane region" description="Helical" evidence="1">
    <location>
        <begin position="115"/>
        <end position="138"/>
    </location>
</feature>
<evidence type="ECO:0000313" key="2">
    <source>
        <dbReference type="EMBL" id="KFH40480.1"/>
    </source>
</evidence>
<evidence type="ECO:0000313" key="3">
    <source>
        <dbReference type="Proteomes" id="UP000029964"/>
    </source>
</evidence>
<dbReference type="HOGENOM" id="CLU_103432_0_0_1"/>
<gene>
    <name evidence="2" type="ORF">ACRE_088390</name>
</gene>